<reference evidence="1" key="2">
    <citation type="submission" date="2005-06" db="EMBL/GenBank/DDBJ databases">
        <title>Sequencing of the draft genome and assembly of Crocosphaera watsonii WH 8501.</title>
        <authorList>
            <consortium name="US DOE Joint Genome Institute (JGI-PGF)"/>
            <person name="Copeland A."/>
            <person name="Lucas S."/>
            <person name="Lapidus A."/>
            <person name="Barry K."/>
            <person name="Detter C."/>
            <person name="Glavina T."/>
            <person name="Hammon N."/>
            <person name="Israni S."/>
            <person name="Pitluck S."/>
            <person name="Richardson P."/>
        </authorList>
    </citation>
    <scope>NUCLEOTIDE SEQUENCE [LARGE SCALE GENOMIC DNA]</scope>
    <source>
        <strain evidence="1">WH 8501</strain>
    </source>
</reference>
<dbReference type="RefSeq" id="WP_007303052.1">
    <property type="nucleotide sequence ID" value="NZ_AADV02000001.1"/>
</dbReference>
<dbReference type="OrthoDB" id="454733at2"/>
<evidence type="ECO:0000313" key="1">
    <source>
        <dbReference type="EMBL" id="EAM52729.1"/>
    </source>
</evidence>
<dbReference type="InterPro" id="IPR014971">
    <property type="entry name" value="KGK"/>
</dbReference>
<dbReference type="KEGG" id="cwa:CwatDRAFT_5998"/>
<dbReference type="GeneID" id="88764014"/>
<dbReference type="EMBL" id="AADV02000001">
    <property type="protein sequence ID" value="EAM52729.1"/>
    <property type="molecule type" value="Genomic_DNA"/>
</dbReference>
<comment type="caution">
    <text evidence="1">The sequence shown here is derived from an EMBL/GenBank/DDBJ whole genome shotgun (WGS) entry which is preliminary data.</text>
</comment>
<dbReference type="Proteomes" id="UP000003922">
    <property type="component" value="Unassembled WGS sequence"/>
</dbReference>
<organism evidence="1 2">
    <name type="scientific">Crocosphaera watsonii WH 8501</name>
    <dbReference type="NCBI Taxonomy" id="165597"/>
    <lineage>
        <taxon>Bacteria</taxon>
        <taxon>Bacillati</taxon>
        <taxon>Cyanobacteriota</taxon>
        <taxon>Cyanophyceae</taxon>
        <taxon>Oscillatoriophycideae</taxon>
        <taxon>Chroococcales</taxon>
        <taxon>Aphanothecaceae</taxon>
        <taxon>Crocosphaera</taxon>
    </lineage>
</organism>
<keyword evidence="2" id="KW-1185">Reference proteome</keyword>
<dbReference type="AlphaFoldDB" id="Q4CB57"/>
<gene>
    <name evidence="1" type="ORF">CwatDRAFT_5998</name>
</gene>
<accession>Q4CB57</accession>
<name>Q4CB57_CROWT</name>
<protein>
    <recommendedName>
        <fullName evidence="3">KGK family protein</fullName>
    </recommendedName>
</protein>
<sequence length="109" mass="12584">MNNNLESNNKIILLNPDDIISVSSQHDVILIKNNTFKVQEIMNKLTHTVKDAHWSDVNKWSVEGVECEVLIPNKTWQKGKVKFCIEFIPDEPEINEIESPLDDIRQSIN</sequence>
<evidence type="ECO:0000313" key="2">
    <source>
        <dbReference type="Proteomes" id="UP000003922"/>
    </source>
</evidence>
<evidence type="ECO:0008006" key="3">
    <source>
        <dbReference type="Google" id="ProtNLM"/>
    </source>
</evidence>
<reference evidence="1" key="3">
    <citation type="submission" date="2016-12" db="EMBL/GenBank/DDBJ databases">
        <title>Annotation of the draft genome assembly of Crocosphaera watsonii WH 8501.</title>
        <authorList>
            <consortium name="US DOE Joint Genome Institute (JGI-ORNL)"/>
            <person name="Larimer F."/>
            <person name="Land M."/>
        </authorList>
    </citation>
    <scope>NUCLEOTIDE SEQUENCE</scope>
    <source>
        <strain evidence="1">WH 8501</strain>
    </source>
</reference>
<reference evidence="1" key="1">
    <citation type="submission" date="2004-02" db="EMBL/GenBank/DDBJ databases">
        <authorList>
            <consortium name="DOE Joint Genome Institute"/>
        </authorList>
    </citation>
    <scope>NUCLEOTIDE SEQUENCE [LARGE SCALE GENOMIC DNA]</scope>
    <source>
        <strain evidence="1">WH 8501</strain>
    </source>
</reference>
<proteinExistence type="predicted"/>
<dbReference type="Pfam" id="PF08872">
    <property type="entry name" value="KGK"/>
    <property type="match status" value="1"/>
</dbReference>